<name>A0ABD0SGF5_LOXSC</name>
<dbReference type="PROSITE" id="PS00028">
    <property type="entry name" value="ZINC_FINGER_C2H2_1"/>
    <property type="match status" value="3"/>
</dbReference>
<evidence type="ECO:0000259" key="9">
    <source>
        <dbReference type="PROSITE" id="PS51915"/>
    </source>
</evidence>
<keyword evidence="3 5" id="KW-0863">Zinc-finger</keyword>
<evidence type="ECO:0000256" key="3">
    <source>
        <dbReference type="ARBA" id="ARBA00022771"/>
    </source>
</evidence>
<dbReference type="PANTHER" id="PTHR24408">
    <property type="entry name" value="ZINC FINGER PROTEIN"/>
    <property type="match status" value="1"/>
</dbReference>
<keyword evidence="2" id="KW-0677">Repeat</keyword>
<feature type="compositionally biased region" description="Basic and acidic residues" evidence="7">
    <location>
        <begin position="246"/>
        <end position="266"/>
    </location>
</feature>
<protein>
    <submittedName>
        <fullName evidence="10">Uncharacterized protein</fullName>
    </submittedName>
</protein>
<feature type="binding site" evidence="6">
    <location>
        <position position="47"/>
    </location>
    <ligand>
        <name>Zn(2+)</name>
        <dbReference type="ChEBI" id="CHEBI:29105"/>
    </ligand>
</feature>
<dbReference type="SMART" id="SM00868">
    <property type="entry name" value="zf-AD"/>
    <property type="match status" value="1"/>
</dbReference>
<feature type="domain" description="C2H2-type" evidence="8">
    <location>
        <begin position="362"/>
        <end position="384"/>
    </location>
</feature>
<feature type="compositionally biased region" description="Basic residues" evidence="7">
    <location>
        <begin position="446"/>
        <end position="469"/>
    </location>
</feature>
<evidence type="ECO:0000256" key="1">
    <source>
        <dbReference type="ARBA" id="ARBA00022723"/>
    </source>
</evidence>
<feature type="domain" description="ZAD" evidence="9">
    <location>
        <begin position="4"/>
        <end position="74"/>
    </location>
</feature>
<evidence type="ECO:0000256" key="6">
    <source>
        <dbReference type="PROSITE-ProRule" id="PRU01263"/>
    </source>
</evidence>
<evidence type="ECO:0000256" key="4">
    <source>
        <dbReference type="ARBA" id="ARBA00022833"/>
    </source>
</evidence>
<evidence type="ECO:0000313" key="11">
    <source>
        <dbReference type="Proteomes" id="UP001549921"/>
    </source>
</evidence>
<dbReference type="InterPro" id="IPR013087">
    <property type="entry name" value="Znf_C2H2_type"/>
</dbReference>
<dbReference type="PROSITE" id="PS50157">
    <property type="entry name" value="ZINC_FINGER_C2H2_2"/>
    <property type="match status" value="3"/>
</dbReference>
<accession>A0ABD0SGF5</accession>
<dbReference type="InterPro" id="IPR012934">
    <property type="entry name" value="Znf_AD"/>
</dbReference>
<dbReference type="GO" id="GO:0008270">
    <property type="term" value="F:zinc ion binding"/>
    <property type="evidence" value="ECO:0007669"/>
    <property type="project" value="UniProtKB-UniRule"/>
</dbReference>
<dbReference type="Pfam" id="PF00096">
    <property type="entry name" value="zf-C2H2"/>
    <property type="match status" value="3"/>
</dbReference>
<organism evidence="10 11">
    <name type="scientific">Loxostege sticticalis</name>
    <name type="common">Beet webworm moth</name>
    <dbReference type="NCBI Taxonomy" id="481309"/>
    <lineage>
        <taxon>Eukaryota</taxon>
        <taxon>Metazoa</taxon>
        <taxon>Ecdysozoa</taxon>
        <taxon>Arthropoda</taxon>
        <taxon>Hexapoda</taxon>
        <taxon>Insecta</taxon>
        <taxon>Pterygota</taxon>
        <taxon>Neoptera</taxon>
        <taxon>Endopterygota</taxon>
        <taxon>Lepidoptera</taxon>
        <taxon>Glossata</taxon>
        <taxon>Ditrysia</taxon>
        <taxon>Pyraloidea</taxon>
        <taxon>Crambidae</taxon>
        <taxon>Pyraustinae</taxon>
        <taxon>Loxostege</taxon>
    </lineage>
</organism>
<feature type="region of interest" description="Disordered" evidence="7">
    <location>
        <begin position="438"/>
        <end position="475"/>
    </location>
</feature>
<proteinExistence type="predicted"/>
<dbReference type="SUPFAM" id="SSF57667">
    <property type="entry name" value="beta-beta-alpha zinc fingers"/>
    <property type="match status" value="2"/>
</dbReference>
<dbReference type="PANTHER" id="PTHR24408:SF58">
    <property type="entry name" value="TRANSCRIPTION FACTOR (TFIIIA), PUTATIVE (AFU_ORTHOLOGUE AFUA_1G05150)-RELATED"/>
    <property type="match status" value="1"/>
</dbReference>
<feature type="domain" description="C2H2-type" evidence="8">
    <location>
        <begin position="388"/>
        <end position="415"/>
    </location>
</feature>
<reference evidence="10 11" key="1">
    <citation type="submission" date="2024-06" db="EMBL/GenBank/DDBJ databases">
        <title>A chromosome-level genome assembly of beet webworm, Loxostege sticticalis.</title>
        <authorList>
            <person name="Zhang Y."/>
        </authorList>
    </citation>
    <scope>NUCLEOTIDE SEQUENCE [LARGE SCALE GENOMIC DNA]</scope>
    <source>
        <strain evidence="10">AQ028</strain>
        <tissue evidence="10">Male pupae</tissue>
    </source>
</reference>
<sequence>MKVRMCRVCIKMNGELSFFGSSEENNFLQDIFEKNGFQKLNAEHYICETCRFLLNMSYNFVQKILRIQNEYKKIVESNKKVTLGCLGKIYETNLDLNINLNEIKADIIKVCDKKESVSDVGTAVEISDDDEKGIKNKGCDKNFSTKEKRKIFPKRSKAKKTNELTNKSFGKGTNDVLEINPEVNSCENDYDLLDDSRITHEDRENEDPVIVETMPNSSFRTKRGRLVLKRSAVTFCDMDDEIVPRTKEKNENEDKDYCPPDDDKSISSDCSDLSDEQLYDDNGRRIKKTDKRIYPIECEVSECNYEVQSKYDHKVHYLTYHRDKPYPYASKSDRRICDVCGHISKNVHHYQQHAKKHGERDKICEECGKTFFHLKYLRRHMACHNKRLICDYCNKVFGTRGELILHIRIHTGEKPFSCHLCGKSFAHLGNVRNHITSYHQHEPLKKRPKIKKKESRKNKINKSIKKGKIQRGDTN</sequence>
<gene>
    <name evidence="10" type="ORF">ABMA28_008227</name>
</gene>
<dbReference type="Proteomes" id="UP001549921">
    <property type="component" value="Unassembled WGS sequence"/>
</dbReference>
<dbReference type="InterPro" id="IPR036236">
    <property type="entry name" value="Znf_C2H2_sf"/>
</dbReference>
<dbReference type="SMART" id="SM00355">
    <property type="entry name" value="ZnF_C2H2"/>
    <property type="match status" value="5"/>
</dbReference>
<dbReference type="AlphaFoldDB" id="A0ABD0SGF5"/>
<comment type="caution">
    <text evidence="10">The sequence shown here is derived from an EMBL/GenBank/DDBJ whole genome shotgun (WGS) entry which is preliminary data.</text>
</comment>
<keyword evidence="1 6" id="KW-0479">Metal-binding</keyword>
<evidence type="ECO:0000259" key="8">
    <source>
        <dbReference type="PROSITE" id="PS50157"/>
    </source>
</evidence>
<evidence type="ECO:0000256" key="2">
    <source>
        <dbReference type="ARBA" id="ARBA00022737"/>
    </source>
</evidence>
<dbReference type="Gene3D" id="3.30.160.60">
    <property type="entry name" value="Classic Zinc Finger"/>
    <property type="match status" value="3"/>
</dbReference>
<keyword evidence="4 6" id="KW-0862">Zinc</keyword>
<evidence type="ECO:0000256" key="5">
    <source>
        <dbReference type="PROSITE-ProRule" id="PRU00042"/>
    </source>
</evidence>
<feature type="domain" description="C2H2-type" evidence="8">
    <location>
        <begin position="416"/>
        <end position="444"/>
    </location>
</feature>
<evidence type="ECO:0000256" key="7">
    <source>
        <dbReference type="SAM" id="MobiDB-lite"/>
    </source>
</evidence>
<dbReference type="Pfam" id="PF07776">
    <property type="entry name" value="zf-AD"/>
    <property type="match status" value="1"/>
</dbReference>
<evidence type="ECO:0000313" key="10">
    <source>
        <dbReference type="EMBL" id="KAL0818919.1"/>
    </source>
</evidence>
<feature type="region of interest" description="Disordered" evidence="7">
    <location>
        <begin position="246"/>
        <end position="270"/>
    </location>
</feature>
<dbReference type="EMBL" id="JBEDNZ010000021">
    <property type="protein sequence ID" value="KAL0818919.1"/>
    <property type="molecule type" value="Genomic_DNA"/>
</dbReference>
<feature type="binding site" evidence="6">
    <location>
        <position position="6"/>
    </location>
    <ligand>
        <name>Zn(2+)</name>
        <dbReference type="ChEBI" id="CHEBI:29105"/>
    </ligand>
</feature>
<feature type="binding site" evidence="6">
    <location>
        <position position="50"/>
    </location>
    <ligand>
        <name>Zn(2+)</name>
        <dbReference type="ChEBI" id="CHEBI:29105"/>
    </ligand>
</feature>
<feature type="binding site" evidence="6">
    <location>
        <position position="9"/>
    </location>
    <ligand>
        <name>Zn(2+)</name>
        <dbReference type="ChEBI" id="CHEBI:29105"/>
    </ligand>
</feature>
<dbReference type="FunFam" id="3.30.160.60:FF:001720">
    <property type="entry name" value="Si:dkey-7i4.21"/>
    <property type="match status" value="1"/>
</dbReference>
<dbReference type="PROSITE" id="PS51915">
    <property type="entry name" value="ZAD"/>
    <property type="match status" value="1"/>
</dbReference>